<evidence type="ECO:0000256" key="1">
    <source>
        <dbReference type="SAM" id="MobiDB-lite"/>
    </source>
</evidence>
<dbReference type="Proteomes" id="UP001498771">
    <property type="component" value="Unassembled WGS sequence"/>
</dbReference>
<name>A0ABR1F0B1_9ASCO</name>
<organism evidence="3 4">
    <name type="scientific">Myxozyma melibiosi</name>
    <dbReference type="NCBI Taxonomy" id="54550"/>
    <lineage>
        <taxon>Eukaryota</taxon>
        <taxon>Fungi</taxon>
        <taxon>Dikarya</taxon>
        <taxon>Ascomycota</taxon>
        <taxon>Saccharomycotina</taxon>
        <taxon>Lipomycetes</taxon>
        <taxon>Lipomycetales</taxon>
        <taxon>Lipomycetaceae</taxon>
        <taxon>Myxozyma</taxon>
    </lineage>
</organism>
<keyword evidence="4" id="KW-1185">Reference proteome</keyword>
<comment type="caution">
    <text evidence="3">The sequence shown here is derived from an EMBL/GenBank/DDBJ whole genome shotgun (WGS) entry which is preliminary data.</text>
</comment>
<reference evidence="3 4" key="1">
    <citation type="submission" date="2024-03" db="EMBL/GenBank/DDBJ databases">
        <title>Genome-scale model development and genomic sequencing of the oleaginous clade Lipomyces.</title>
        <authorList>
            <consortium name="Lawrence Berkeley National Laboratory"/>
            <person name="Czajka J.J."/>
            <person name="Han Y."/>
            <person name="Kim J."/>
            <person name="Mondo S.J."/>
            <person name="Hofstad B.A."/>
            <person name="Robles A."/>
            <person name="Haridas S."/>
            <person name="Riley R."/>
            <person name="LaButti K."/>
            <person name="Pangilinan J."/>
            <person name="Andreopoulos W."/>
            <person name="Lipzen A."/>
            <person name="Yan J."/>
            <person name="Wang M."/>
            <person name="Ng V."/>
            <person name="Grigoriev I.V."/>
            <person name="Spatafora J.W."/>
            <person name="Magnuson J.K."/>
            <person name="Baker S.E."/>
            <person name="Pomraning K.R."/>
        </authorList>
    </citation>
    <scope>NUCLEOTIDE SEQUENCE [LARGE SCALE GENOMIC DNA]</scope>
    <source>
        <strain evidence="3 4">Phaff 52-87</strain>
    </source>
</reference>
<feature type="transmembrane region" description="Helical" evidence="2">
    <location>
        <begin position="102"/>
        <end position="127"/>
    </location>
</feature>
<dbReference type="EMBL" id="JBBJBU010000012">
    <property type="protein sequence ID" value="KAK7203287.1"/>
    <property type="molecule type" value="Genomic_DNA"/>
</dbReference>
<keyword evidence="2" id="KW-0472">Membrane</keyword>
<keyword evidence="2" id="KW-1133">Transmembrane helix</keyword>
<evidence type="ECO:0008006" key="5">
    <source>
        <dbReference type="Google" id="ProtNLM"/>
    </source>
</evidence>
<evidence type="ECO:0000313" key="3">
    <source>
        <dbReference type="EMBL" id="KAK7203287.1"/>
    </source>
</evidence>
<feature type="compositionally biased region" description="Acidic residues" evidence="1">
    <location>
        <begin position="179"/>
        <end position="195"/>
    </location>
</feature>
<dbReference type="RefSeq" id="XP_064766320.1">
    <property type="nucleotide sequence ID" value="XM_064915376.1"/>
</dbReference>
<dbReference type="GeneID" id="90040888"/>
<sequence length="289" mass="32524">MQADDLANYTRSAHDEFVAMLAEKGDAYMKECLVFSTNCHACITAPTSQPCGWCPFSSTCVPDPSRLGILAAIRDSNICPYTDERFEFRARGLGCSVSSITLWSTVVSFTIGIIAVILVSALVLWLAKHRLLAWLERTLADEREKNLDREKAALLNSRSRDRGYQSMAIVSRIPSETYNADDEEEDEDEQQDDVENDEDLYQQPHLTTAVAIPTQPDFQSSGFIYNPQTQHFNSSKPRVYEIPTVEARRMSRDNDKFRMPEDEENAVEDVGLFNRLSSSVKDFVSAASP</sequence>
<protein>
    <recommendedName>
        <fullName evidence="5">PSI domain-containing protein</fullName>
    </recommendedName>
</protein>
<feature type="region of interest" description="Disordered" evidence="1">
    <location>
        <begin position="175"/>
        <end position="195"/>
    </location>
</feature>
<proteinExistence type="predicted"/>
<evidence type="ECO:0000256" key="2">
    <source>
        <dbReference type="SAM" id="Phobius"/>
    </source>
</evidence>
<evidence type="ECO:0000313" key="4">
    <source>
        <dbReference type="Proteomes" id="UP001498771"/>
    </source>
</evidence>
<gene>
    <name evidence="3" type="ORF">BZA70DRAFT_74848</name>
</gene>
<accession>A0ABR1F0B1</accession>
<keyword evidence="2" id="KW-0812">Transmembrane</keyword>